<proteinExistence type="inferred from homology"/>
<name>A0AAN7UVX7_9PEZI</name>
<dbReference type="EMBL" id="JAWHQM010000067">
    <property type="protein sequence ID" value="KAK5636373.1"/>
    <property type="molecule type" value="Genomic_DNA"/>
</dbReference>
<dbReference type="InterPro" id="IPR038973">
    <property type="entry name" value="MutL/Mlh/Pms-like"/>
</dbReference>
<protein>
    <recommendedName>
        <fullName evidence="3">MutL C-terminal dimerisation domain-containing protein</fullName>
    </recommendedName>
</protein>
<feature type="compositionally biased region" description="Basic and acidic residues" evidence="2">
    <location>
        <begin position="590"/>
        <end position="601"/>
    </location>
</feature>
<reference evidence="4 5" key="1">
    <citation type="submission" date="2023-10" db="EMBL/GenBank/DDBJ databases">
        <title>Draft genome sequence of Xylaria bambusicola isolate GMP-LS, the root and basal stem rot pathogen of sugarcane in Indonesia.</title>
        <authorList>
            <person name="Selvaraj P."/>
            <person name="Muralishankar V."/>
            <person name="Muruganantham S."/>
            <person name="Sp S."/>
            <person name="Haryani S."/>
            <person name="Lau K.J.X."/>
            <person name="Naqvi N.I."/>
        </authorList>
    </citation>
    <scope>NUCLEOTIDE SEQUENCE [LARGE SCALE GENOMIC DNA]</scope>
    <source>
        <strain evidence="4">GMP-LS</strain>
    </source>
</reference>
<feature type="compositionally biased region" description="Low complexity" evidence="2">
    <location>
        <begin position="417"/>
        <end position="435"/>
    </location>
</feature>
<dbReference type="SUPFAM" id="SSF118116">
    <property type="entry name" value="DNA mismatch repair protein MutL"/>
    <property type="match status" value="1"/>
</dbReference>
<dbReference type="Proteomes" id="UP001305414">
    <property type="component" value="Unassembled WGS sequence"/>
</dbReference>
<evidence type="ECO:0000256" key="2">
    <source>
        <dbReference type="SAM" id="MobiDB-lite"/>
    </source>
</evidence>
<dbReference type="GO" id="GO:0032300">
    <property type="term" value="C:mismatch repair complex"/>
    <property type="evidence" value="ECO:0007669"/>
    <property type="project" value="InterPro"/>
</dbReference>
<dbReference type="Pfam" id="PF13589">
    <property type="entry name" value="HATPase_c_3"/>
    <property type="match status" value="1"/>
</dbReference>
<evidence type="ECO:0000313" key="5">
    <source>
        <dbReference type="Proteomes" id="UP001305414"/>
    </source>
</evidence>
<dbReference type="Gene3D" id="3.30.1540.20">
    <property type="entry name" value="MutL, C-terminal domain, dimerisation subdomain"/>
    <property type="match status" value="1"/>
</dbReference>
<dbReference type="GO" id="GO:0006298">
    <property type="term" value="P:mismatch repair"/>
    <property type="evidence" value="ECO:0007669"/>
    <property type="project" value="InterPro"/>
</dbReference>
<organism evidence="4 5">
    <name type="scientific">Xylaria bambusicola</name>
    <dbReference type="NCBI Taxonomy" id="326684"/>
    <lineage>
        <taxon>Eukaryota</taxon>
        <taxon>Fungi</taxon>
        <taxon>Dikarya</taxon>
        <taxon>Ascomycota</taxon>
        <taxon>Pezizomycotina</taxon>
        <taxon>Sordariomycetes</taxon>
        <taxon>Xylariomycetidae</taxon>
        <taxon>Xylariales</taxon>
        <taxon>Xylariaceae</taxon>
        <taxon>Xylaria</taxon>
    </lineage>
</organism>
<dbReference type="GO" id="GO:0005524">
    <property type="term" value="F:ATP binding"/>
    <property type="evidence" value="ECO:0007669"/>
    <property type="project" value="InterPro"/>
</dbReference>
<comment type="caution">
    <text evidence="4">The sequence shown here is derived from an EMBL/GenBank/DDBJ whole genome shotgun (WGS) entry which is preliminary data.</text>
</comment>
<dbReference type="AlphaFoldDB" id="A0AAN7UVX7"/>
<feature type="region of interest" description="Disordered" evidence="2">
    <location>
        <begin position="500"/>
        <end position="529"/>
    </location>
</feature>
<dbReference type="InterPro" id="IPR014790">
    <property type="entry name" value="MutL_C"/>
</dbReference>
<comment type="similarity">
    <text evidence="1">Belongs to the DNA mismatch repair MutL/HexB family.</text>
</comment>
<dbReference type="InterPro" id="IPR037198">
    <property type="entry name" value="MutL_C_sf"/>
</dbReference>
<dbReference type="GO" id="GO:0016887">
    <property type="term" value="F:ATP hydrolysis activity"/>
    <property type="evidence" value="ECO:0007669"/>
    <property type="project" value="InterPro"/>
</dbReference>
<evidence type="ECO:0000313" key="4">
    <source>
        <dbReference type="EMBL" id="KAK5636373.1"/>
    </source>
</evidence>
<accession>A0AAN7UVX7</accession>
<keyword evidence="5" id="KW-1185">Reference proteome</keyword>
<dbReference type="GO" id="GO:0140664">
    <property type="term" value="F:ATP-dependent DNA damage sensor activity"/>
    <property type="evidence" value="ECO:0007669"/>
    <property type="project" value="InterPro"/>
</dbReference>
<feature type="domain" description="MutL C-terminal dimerisation" evidence="3">
    <location>
        <begin position="683"/>
        <end position="896"/>
    </location>
</feature>
<feature type="region of interest" description="Disordered" evidence="2">
    <location>
        <begin position="402"/>
        <end position="451"/>
    </location>
</feature>
<dbReference type="InterPro" id="IPR036890">
    <property type="entry name" value="HATPase_C_sf"/>
</dbReference>
<dbReference type="InterPro" id="IPR042120">
    <property type="entry name" value="MutL_C_dimsub"/>
</dbReference>
<sequence length="958" mass="106598">MSIQPLPDNVVAQIKSSTAITTLNGAVCGLVRNSLDAGASKVNISVDYVRGSCCVEDDGLGIPPAEFHPRGGLGKLHSTSKYPTRKDIHGKYGAFLASLASLSLLSITSHHHQYHTHNSIQIHNSDVLARHIPSPPDQRLFNFPHGTRVTVRDLFGSMPVRVKQRGIDAERGLHAKHWESLKRDIVVLLLAWHPFVSVSVRELTSRRSFSIHNSQTRDRESGLLLREKVSKILFQAQLSDGIELENWIPLKASAGKLSIAGTVSLYPIATKHVQFISIGICPVSNEHGSNVLYEEINRVFSNSSYGVEEATVDLRSDGYKVKAQEGRNTKDGFSNQDLKGRKGVDRWPMFYIAIHIDDSRQCVALEDVDELLDDHHGNLAAIVDILKVVAYEFLKKHQFRPKRIKTARHNIPKKSPRTNSSRRSPSRNPMSRSSSAAGTRKNGVVGDLATTQLSTRYERSSRLRSESPFDLWSRVKSGSSQQLLDDKKAHGQLIDHKHVVSSTSEAMTPDLGRSSSDPATPLFDPDGSLLRAPFDTTELSIRRRDQGHQPLRTENRLADKNIKWINPLTKETLVIDPATGFVIQPQTKSAQEERDQADLTCRRRPRPGGTSDSDRNRSMWLAELLSSWENPIFKTTEPHIPSAIDEANNPRQSLESFGCCTWIQGSPGVGPPIQSRVTKASLHNAQVDRKFILAKVAVNAGANESAILHSTRSLLIIIDQHAADERCRVESLMKSYFLPIRKPDMAALEAAPMLRRSIACTELLERPLRFDISVRDAIQLGNTVSHFIQWGIHYHVALVSPTGNANQGHLEVTQLPSSIAERCRLQPRLLIELLRKEAWKLDNSAHRSTAMRNPSSQDDETDTIHWITQFHGCPEGILDMINSRACRSSIMFNDALSREECTNLVRCLADCDFPFQCAHGRPSMVPLVDVGTGPAYAPNDTAPSHCFGKAFKAWKEKG</sequence>
<feature type="region of interest" description="Disordered" evidence="2">
    <location>
        <begin position="584"/>
        <end position="616"/>
    </location>
</feature>
<evidence type="ECO:0000259" key="3">
    <source>
        <dbReference type="SMART" id="SM00853"/>
    </source>
</evidence>
<dbReference type="PANTHER" id="PTHR10073">
    <property type="entry name" value="DNA MISMATCH REPAIR PROTEIN MLH, PMS, MUTL"/>
    <property type="match status" value="1"/>
</dbReference>
<evidence type="ECO:0000256" key="1">
    <source>
        <dbReference type="ARBA" id="ARBA00006082"/>
    </source>
</evidence>
<feature type="compositionally biased region" description="Basic residues" evidence="2">
    <location>
        <begin position="402"/>
        <end position="416"/>
    </location>
</feature>
<dbReference type="Gene3D" id="3.30.565.10">
    <property type="entry name" value="Histidine kinase-like ATPase, C-terminal domain"/>
    <property type="match status" value="1"/>
</dbReference>
<dbReference type="SMART" id="SM00853">
    <property type="entry name" value="MutL_C"/>
    <property type="match status" value="1"/>
</dbReference>
<dbReference type="SUPFAM" id="SSF55874">
    <property type="entry name" value="ATPase domain of HSP90 chaperone/DNA topoisomerase II/histidine kinase"/>
    <property type="match status" value="1"/>
</dbReference>
<dbReference type="PANTHER" id="PTHR10073:SF47">
    <property type="entry name" value="DNA MISMATCH REPAIR PROTEIN MLH3"/>
    <property type="match status" value="1"/>
</dbReference>
<gene>
    <name evidence="4" type="ORF">RRF57_012085</name>
</gene>